<dbReference type="InterPro" id="IPR028345">
    <property type="entry name" value="Antibiotic_NAT-like"/>
</dbReference>
<accession>A0A382JFL8</accession>
<proteinExistence type="inferred from homology"/>
<evidence type="ECO:0000313" key="4">
    <source>
        <dbReference type="EMBL" id="SVC10445.1"/>
    </source>
</evidence>
<evidence type="ECO:0000256" key="1">
    <source>
        <dbReference type="ARBA" id="ARBA00006383"/>
    </source>
</evidence>
<reference evidence="4" key="1">
    <citation type="submission" date="2018-05" db="EMBL/GenBank/DDBJ databases">
        <authorList>
            <person name="Lanie J.A."/>
            <person name="Ng W.-L."/>
            <person name="Kazmierczak K.M."/>
            <person name="Andrzejewski T.M."/>
            <person name="Davidsen T.M."/>
            <person name="Wayne K.J."/>
            <person name="Tettelin H."/>
            <person name="Glass J.I."/>
            <person name="Rusch D."/>
            <person name="Podicherti R."/>
            <person name="Tsui H.-C.T."/>
            <person name="Winkler M.E."/>
        </authorList>
    </citation>
    <scope>NUCLEOTIDE SEQUENCE</scope>
</reference>
<comment type="similarity">
    <text evidence="1">Belongs to the antibiotic N-acetyltransferase family.</text>
</comment>
<keyword evidence="3" id="KW-0012">Acyltransferase</keyword>
<dbReference type="InterPro" id="IPR003679">
    <property type="entry name" value="Amioglycoside_AcTrfase"/>
</dbReference>
<dbReference type="SUPFAM" id="SSF110710">
    <property type="entry name" value="TTHA0583/YokD-like"/>
    <property type="match status" value="1"/>
</dbReference>
<dbReference type="PANTHER" id="PTHR11104">
    <property type="entry name" value="AMINOGLYCOSIDE N3-ACETYLTRANSFERASE"/>
    <property type="match status" value="1"/>
</dbReference>
<organism evidence="4">
    <name type="scientific">marine metagenome</name>
    <dbReference type="NCBI Taxonomy" id="408172"/>
    <lineage>
        <taxon>unclassified sequences</taxon>
        <taxon>metagenomes</taxon>
        <taxon>ecological metagenomes</taxon>
    </lineage>
</organism>
<feature type="non-terminal residue" evidence="4">
    <location>
        <position position="164"/>
    </location>
</feature>
<dbReference type="PANTHER" id="PTHR11104:SF0">
    <property type="entry name" value="SPBETA PROPHAGE-DERIVED AMINOGLYCOSIDE N(3')-ACETYLTRANSFERASE-LIKE PROTEIN YOKD"/>
    <property type="match status" value="1"/>
</dbReference>
<name>A0A382JFL8_9ZZZZ</name>
<evidence type="ECO:0000256" key="3">
    <source>
        <dbReference type="ARBA" id="ARBA00023315"/>
    </source>
</evidence>
<sequence length="164" mass="18237">MNQNPMEKKGVLKEYIADLSRCFNSLGIRTDESLYVTGNISRLGRVRLPKEKKLEGLHSALIKIIGDEGSIFSPAASMNLCNTDIPFDAKKTPSHEMGPLAEYFRLLPNAKRSLHPFWSIAGSGKNAHLLNEVSRHAYGLGSPWTHLLDLNTRQLNFGLHPSKA</sequence>
<evidence type="ECO:0000256" key="2">
    <source>
        <dbReference type="ARBA" id="ARBA00022679"/>
    </source>
</evidence>
<keyword evidence="2" id="KW-0808">Transferase</keyword>
<gene>
    <name evidence="4" type="ORF">METZ01_LOCUS263299</name>
</gene>
<dbReference type="GO" id="GO:0008080">
    <property type="term" value="F:N-acetyltransferase activity"/>
    <property type="evidence" value="ECO:0007669"/>
    <property type="project" value="InterPro"/>
</dbReference>
<dbReference type="EMBL" id="UINC01073793">
    <property type="protein sequence ID" value="SVC10445.1"/>
    <property type="molecule type" value="Genomic_DNA"/>
</dbReference>
<dbReference type="Pfam" id="PF02522">
    <property type="entry name" value="Antibiotic_NAT"/>
    <property type="match status" value="1"/>
</dbReference>
<dbReference type="GO" id="GO:0046677">
    <property type="term" value="P:response to antibiotic"/>
    <property type="evidence" value="ECO:0007669"/>
    <property type="project" value="InterPro"/>
</dbReference>
<protein>
    <submittedName>
        <fullName evidence="4">Uncharacterized protein</fullName>
    </submittedName>
</protein>
<dbReference type="AlphaFoldDB" id="A0A382JFL8"/>